<evidence type="ECO:0000256" key="1">
    <source>
        <dbReference type="SAM" id="MobiDB-lite"/>
    </source>
</evidence>
<name>A0ABY5P1A8_9ENTE</name>
<reference evidence="4" key="2">
    <citation type="submission" date="2022-08" db="EMBL/GenBank/DDBJ databases">
        <authorList>
            <person name="Poehlein A."/>
            <person name="Guzman J."/>
            <person name="Daniel R."/>
            <person name="Vilcinskas A."/>
        </authorList>
    </citation>
    <scope>NUCLEOTIDE SEQUENCE</scope>
    <source>
        <strain evidence="4">G314FT</strain>
    </source>
</reference>
<dbReference type="InterPro" id="IPR027994">
    <property type="entry name" value="WxL_dom"/>
</dbReference>
<organism evidence="4 5">
    <name type="scientific">Vagococcus luciliae</name>
    <dbReference type="NCBI Taxonomy" id="2920380"/>
    <lineage>
        <taxon>Bacteria</taxon>
        <taxon>Bacillati</taxon>
        <taxon>Bacillota</taxon>
        <taxon>Bacilli</taxon>
        <taxon>Lactobacillales</taxon>
        <taxon>Enterococcaceae</taxon>
        <taxon>Vagococcus</taxon>
    </lineage>
</organism>
<accession>A0ABY5P1A8</accession>
<feature type="region of interest" description="Disordered" evidence="1">
    <location>
        <begin position="32"/>
        <end position="82"/>
    </location>
</feature>
<evidence type="ECO:0000313" key="4">
    <source>
        <dbReference type="EMBL" id="UUV99461.1"/>
    </source>
</evidence>
<protein>
    <recommendedName>
        <fullName evidence="3">WxL domain-containing protein</fullName>
    </recommendedName>
</protein>
<sequence>MKKRTFYSTALLAILGVSTLGAPLLASAEAGQLTSKGSVKVEEGTAGGTDQPTVDPEDPTKPLPDPDPDSPGENKNPDTGSLALERTTDLNFGTIKTSANDVEAFAAPMSFDSGAKTRGAYVQWADVRAGGTYGYTVTAQLTKQFTSGENVLKGSTIDFSNGIIAAQSQTNDATASSKVLPSNVLTNFQLADNDGKGGGAPAVTVVTADKTKKEGKGRFVMEFGQSKDYNAQGADKAADAKSVKLTVPAATATDMVKGDYEAEVTWKIIAAE</sequence>
<dbReference type="RefSeq" id="WP_257700412.1">
    <property type="nucleotide sequence ID" value="NZ_CP102451.1"/>
</dbReference>
<evidence type="ECO:0000256" key="2">
    <source>
        <dbReference type="SAM" id="SignalP"/>
    </source>
</evidence>
<dbReference type="Proteomes" id="UP001058273">
    <property type="component" value="Chromosome"/>
</dbReference>
<reference evidence="4" key="1">
    <citation type="submission" date="2022-08" db="EMBL/GenBank/DDBJ databases">
        <title>Genome sequence of Vagococcus luciliae DSM 112651.</title>
        <authorList>
            <person name="Juan G."/>
            <person name="Anja P."/>
            <person name="Rolf D."/>
            <person name="Kampfer P."/>
            <person name="Vilcinskas A."/>
        </authorList>
    </citation>
    <scope>NUCLEOTIDE SEQUENCE</scope>
    <source>
        <strain evidence="4">G314FT</strain>
    </source>
</reference>
<evidence type="ECO:0000313" key="5">
    <source>
        <dbReference type="Proteomes" id="UP001058273"/>
    </source>
</evidence>
<gene>
    <name evidence="4" type="ORF">G314FT_16220</name>
</gene>
<keyword evidence="2" id="KW-0732">Signal</keyword>
<feature type="domain" description="WxL" evidence="3">
    <location>
        <begin position="29"/>
        <end position="268"/>
    </location>
</feature>
<dbReference type="EMBL" id="CP102451">
    <property type="protein sequence ID" value="UUV99461.1"/>
    <property type="molecule type" value="Genomic_DNA"/>
</dbReference>
<feature type="chain" id="PRO_5045110826" description="WxL domain-containing protein" evidence="2">
    <location>
        <begin position="23"/>
        <end position="272"/>
    </location>
</feature>
<evidence type="ECO:0000259" key="3">
    <source>
        <dbReference type="Pfam" id="PF13731"/>
    </source>
</evidence>
<proteinExistence type="predicted"/>
<feature type="signal peptide" evidence="2">
    <location>
        <begin position="1"/>
        <end position="22"/>
    </location>
</feature>
<dbReference type="Pfam" id="PF13731">
    <property type="entry name" value="WxL"/>
    <property type="match status" value="1"/>
</dbReference>
<keyword evidence="5" id="KW-1185">Reference proteome</keyword>